<dbReference type="EMBL" id="SGPM01000057">
    <property type="protein sequence ID" value="THH31120.1"/>
    <property type="molecule type" value="Genomic_DNA"/>
</dbReference>
<name>A0A4S4N5S3_9APHY</name>
<feature type="region of interest" description="Disordered" evidence="1">
    <location>
        <begin position="1"/>
        <end position="30"/>
    </location>
</feature>
<gene>
    <name evidence="2" type="ORF">EUX98_g3076</name>
</gene>
<comment type="caution">
    <text evidence="2">The sequence shown here is derived from an EMBL/GenBank/DDBJ whole genome shotgun (WGS) entry which is preliminary data.</text>
</comment>
<protein>
    <recommendedName>
        <fullName evidence="4">PWWP domain-containing protein</fullName>
    </recommendedName>
</protein>
<organism evidence="2 3">
    <name type="scientific">Antrodiella citrinella</name>
    <dbReference type="NCBI Taxonomy" id="2447956"/>
    <lineage>
        <taxon>Eukaryota</taxon>
        <taxon>Fungi</taxon>
        <taxon>Dikarya</taxon>
        <taxon>Basidiomycota</taxon>
        <taxon>Agaricomycotina</taxon>
        <taxon>Agaricomycetes</taxon>
        <taxon>Polyporales</taxon>
        <taxon>Steccherinaceae</taxon>
        <taxon>Antrodiella</taxon>
    </lineage>
</organism>
<sequence>MDSLSPLTSPEDTHRGARGQDETPSPGMDDWSLDDLGHLVWVRVNQSGRISDDRLKSMWWPAQVTQASPLQMTLFGRSPLARGDGFDDAKAEVTIDSPSAANVRSMTTTADIMRFNEHNYGGPSSTARSTLFSPKKKQKIAHHDILSRWEDARRLMLKEDQRDQDGLPRFLSFYTPGESEPEDDLAMDLHPEAEPDEIPFVPPPPNFEYDIPGELVLSKDKSKSTQFWPAKILEYVPPKNAKQKPRYKVLFFDHSIRDVTEDMFLSESQEGFGTCKLGESEGNYGLDEEEQDVDEDVDLIPADDDEEALRADTPIPEMPPPKYFETLSIDEQFEYVKPVLSAILQERYEPIRARHDAYMRSAAYRQQVVDQNHDSGQLKGYELEQLGPLIRQWRRTKRYEFVAIALLNQLIMLQPLFYPPPPPSTIGSEPDLGSGIDIFSDDGAVTDPLSEPVPPSSFESAADREERSGPVYSQAGVIEATAGADDDDSRIPQNGRGPTQSDKPPQAPSEARAHTKSFASLTEIDQLTYCSSILLQEAKYQLLLWRHGLRQSFELLSPTEEKRLHEEAEGKATETDWVHTIILSRRVAENSLLPKDRVEPKPLTRLRSGRD</sequence>
<keyword evidence="3" id="KW-1185">Reference proteome</keyword>
<dbReference type="Proteomes" id="UP000308730">
    <property type="component" value="Unassembled WGS sequence"/>
</dbReference>
<dbReference type="OrthoDB" id="2505887at2759"/>
<evidence type="ECO:0008006" key="4">
    <source>
        <dbReference type="Google" id="ProtNLM"/>
    </source>
</evidence>
<dbReference type="AlphaFoldDB" id="A0A4S4N5S3"/>
<evidence type="ECO:0000313" key="2">
    <source>
        <dbReference type="EMBL" id="THH31120.1"/>
    </source>
</evidence>
<feature type="region of interest" description="Disordered" evidence="1">
    <location>
        <begin position="422"/>
        <end position="514"/>
    </location>
</feature>
<accession>A0A4S4N5S3</accession>
<reference evidence="2 3" key="1">
    <citation type="submission" date="2019-02" db="EMBL/GenBank/DDBJ databases">
        <title>Genome sequencing of the rare red list fungi Antrodiella citrinella (Flaviporus citrinellus).</title>
        <authorList>
            <person name="Buettner E."/>
            <person name="Kellner H."/>
        </authorList>
    </citation>
    <scope>NUCLEOTIDE SEQUENCE [LARGE SCALE GENOMIC DNA]</scope>
    <source>
        <strain evidence="2 3">DSM 108506</strain>
    </source>
</reference>
<proteinExistence type="predicted"/>
<feature type="compositionally biased region" description="Polar residues" evidence="1">
    <location>
        <begin position="1"/>
        <end position="10"/>
    </location>
</feature>
<evidence type="ECO:0000313" key="3">
    <source>
        <dbReference type="Proteomes" id="UP000308730"/>
    </source>
</evidence>
<feature type="compositionally biased region" description="Basic and acidic residues" evidence="1">
    <location>
        <begin position="11"/>
        <end position="21"/>
    </location>
</feature>
<evidence type="ECO:0000256" key="1">
    <source>
        <dbReference type="SAM" id="MobiDB-lite"/>
    </source>
</evidence>